<organism evidence="1 2">
    <name type="scientific">Somion occarium</name>
    <dbReference type="NCBI Taxonomy" id="3059160"/>
    <lineage>
        <taxon>Eukaryota</taxon>
        <taxon>Fungi</taxon>
        <taxon>Dikarya</taxon>
        <taxon>Basidiomycota</taxon>
        <taxon>Agaricomycotina</taxon>
        <taxon>Agaricomycetes</taxon>
        <taxon>Polyporales</taxon>
        <taxon>Cerrenaceae</taxon>
        <taxon>Somion</taxon>
    </lineage>
</organism>
<keyword evidence="2" id="KW-1185">Reference proteome</keyword>
<protein>
    <submittedName>
        <fullName evidence="1">Uncharacterized protein</fullName>
    </submittedName>
</protein>
<gene>
    <name evidence="1" type="ORF">GFSPODELE1_LOCUS5542</name>
</gene>
<proteinExistence type="predicted"/>
<evidence type="ECO:0000313" key="2">
    <source>
        <dbReference type="Proteomes" id="UP001497453"/>
    </source>
</evidence>
<dbReference type="Proteomes" id="UP001497453">
    <property type="component" value="Chromosome 3"/>
</dbReference>
<evidence type="ECO:0000313" key="1">
    <source>
        <dbReference type="EMBL" id="CAL1705708.1"/>
    </source>
</evidence>
<name>A0ABP1DCX3_9APHY</name>
<dbReference type="EMBL" id="OZ037946">
    <property type="protein sequence ID" value="CAL1705708.1"/>
    <property type="molecule type" value="Genomic_DNA"/>
</dbReference>
<reference evidence="2" key="1">
    <citation type="submission" date="2024-04" db="EMBL/GenBank/DDBJ databases">
        <authorList>
            <person name="Shaw F."/>
            <person name="Minotto A."/>
        </authorList>
    </citation>
    <scope>NUCLEOTIDE SEQUENCE [LARGE SCALE GENOMIC DNA]</scope>
</reference>
<sequence>MFSLLVSFRRGWLTMMNEFVIYVKEDVESMHDGTLACRRPGEIKGCVIGNTVENPTGLPVCFGISTIPPWTNNPVEGVWINCRADRTEDLQLYSDVSARLTNPSMICNISTPFNSTAADAV</sequence>
<accession>A0ABP1DCX3</accession>